<dbReference type="EMBL" id="NFKE01000007">
    <property type="protein sequence ID" value="OUP33731.1"/>
    <property type="molecule type" value="Genomic_DNA"/>
</dbReference>
<dbReference type="Proteomes" id="UP000196587">
    <property type="component" value="Unassembled WGS sequence"/>
</dbReference>
<name>A0A1Y4JUK6_9BACE</name>
<sequence>MKRGFALLRMKEDTVGLSIGKRLSGMLIETVRVAWERVLRYGVIFISNLKMFVFRLKMDISTLKMCIFKLEMKLKRQVKMSFSYGETGLERDLALFSNRLYRGRFGRKFIRCL</sequence>
<reference evidence="2" key="1">
    <citation type="submission" date="2017-04" db="EMBL/GenBank/DDBJ databases">
        <title>Function of individual gut microbiota members based on whole genome sequencing of pure cultures obtained from chicken caecum.</title>
        <authorList>
            <person name="Medvecky M."/>
            <person name="Cejkova D."/>
            <person name="Polansky O."/>
            <person name="Karasova D."/>
            <person name="Kubasova T."/>
            <person name="Cizek A."/>
            <person name="Rychlik I."/>
        </authorList>
    </citation>
    <scope>NUCLEOTIDE SEQUENCE [LARGE SCALE GENOMIC DNA]</scope>
    <source>
        <strain evidence="2">An189</strain>
    </source>
</reference>
<comment type="caution">
    <text evidence="1">The sequence shown here is derived from an EMBL/GenBank/DDBJ whole genome shotgun (WGS) entry which is preliminary data.</text>
</comment>
<evidence type="ECO:0000313" key="1">
    <source>
        <dbReference type="EMBL" id="OUP33731.1"/>
    </source>
</evidence>
<dbReference type="AlphaFoldDB" id="A0A1Y4JUK6"/>
<organism evidence="1 2">
    <name type="scientific">Bacteroides clarus</name>
    <dbReference type="NCBI Taxonomy" id="626929"/>
    <lineage>
        <taxon>Bacteria</taxon>
        <taxon>Pseudomonadati</taxon>
        <taxon>Bacteroidota</taxon>
        <taxon>Bacteroidia</taxon>
        <taxon>Bacteroidales</taxon>
        <taxon>Bacteroidaceae</taxon>
        <taxon>Bacteroides</taxon>
    </lineage>
</organism>
<gene>
    <name evidence="1" type="ORF">B5F24_11165</name>
</gene>
<protein>
    <submittedName>
        <fullName evidence="1">Uncharacterized protein</fullName>
    </submittedName>
</protein>
<accession>A0A1Y4JUK6</accession>
<proteinExistence type="predicted"/>
<evidence type="ECO:0000313" key="2">
    <source>
        <dbReference type="Proteomes" id="UP000196587"/>
    </source>
</evidence>